<dbReference type="EMBL" id="CP118709">
    <property type="protein sequence ID" value="WGK81343.1"/>
    <property type="molecule type" value="Genomic_DNA"/>
</dbReference>
<feature type="domain" description="T-SNARE coiled-coil homology" evidence="9">
    <location>
        <begin position="442"/>
        <end position="504"/>
    </location>
</feature>
<evidence type="ECO:0000256" key="2">
    <source>
        <dbReference type="ARBA" id="ARBA00022519"/>
    </source>
</evidence>
<keyword evidence="6" id="KW-0472">Membrane</keyword>
<evidence type="ECO:0000256" key="5">
    <source>
        <dbReference type="PROSITE-ProRule" id="PRU00284"/>
    </source>
</evidence>
<dbReference type="InterPro" id="IPR035965">
    <property type="entry name" value="PAS-like_dom_sf"/>
</dbReference>
<dbReference type="InterPro" id="IPR000727">
    <property type="entry name" value="T_SNARE_dom"/>
</dbReference>
<comment type="similarity">
    <text evidence="4">Belongs to the methyl-accepting chemotaxis (MCP) protein family.</text>
</comment>
<feature type="domain" description="PAS" evidence="8">
    <location>
        <begin position="15"/>
        <end position="54"/>
    </location>
</feature>
<dbReference type="PROSITE" id="PS50192">
    <property type="entry name" value="T_SNARE"/>
    <property type="match status" value="1"/>
</dbReference>
<dbReference type="SMART" id="SM00304">
    <property type="entry name" value="HAMP"/>
    <property type="match status" value="1"/>
</dbReference>
<evidence type="ECO:0000256" key="3">
    <source>
        <dbReference type="ARBA" id="ARBA00023224"/>
    </source>
</evidence>
<dbReference type="NCBIfam" id="TIGR00229">
    <property type="entry name" value="sensory_box"/>
    <property type="match status" value="1"/>
</dbReference>
<dbReference type="Pfam" id="PF00015">
    <property type="entry name" value="MCPsignal"/>
    <property type="match status" value="1"/>
</dbReference>
<dbReference type="InterPro" id="IPR013655">
    <property type="entry name" value="PAS_fold_3"/>
</dbReference>
<comment type="subcellular location">
    <subcellularLocation>
        <location evidence="1">Cell inner membrane</location>
        <topology evidence="1">Multi-pass membrane protein</topology>
    </subcellularLocation>
</comment>
<dbReference type="PROSITE" id="PS50112">
    <property type="entry name" value="PAS"/>
    <property type="match status" value="1"/>
</dbReference>
<keyword evidence="3 5" id="KW-0807">Transducer</keyword>
<dbReference type="CDD" id="cd11386">
    <property type="entry name" value="MCP_signal"/>
    <property type="match status" value="1"/>
</dbReference>
<keyword evidence="2" id="KW-0997">Cell inner membrane</keyword>
<evidence type="ECO:0000259" key="8">
    <source>
        <dbReference type="PROSITE" id="PS50112"/>
    </source>
</evidence>
<feature type="transmembrane region" description="Helical" evidence="6">
    <location>
        <begin position="179"/>
        <end position="196"/>
    </location>
</feature>
<evidence type="ECO:0000313" key="11">
    <source>
        <dbReference type="EMBL" id="WGK81343.1"/>
    </source>
</evidence>
<dbReference type="Pfam" id="PF08447">
    <property type="entry name" value="PAS_3"/>
    <property type="match status" value="1"/>
</dbReference>
<dbReference type="SUPFAM" id="SSF55785">
    <property type="entry name" value="PYP-like sensor domain (PAS domain)"/>
    <property type="match status" value="1"/>
</dbReference>
<dbReference type="RefSeq" id="WP_225460477.1">
    <property type="nucleotide sequence ID" value="NZ_CP118709.1"/>
</dbReference>
<evidence type="ECO:0000256" key="1">
    <source>
        <dbReference type="ARBA" id="ARBA00004429"/>
    </source>
</evidence>
<dbReference type="InterPro" id="IPR004089">
    <property type="entry name" value="MCPsignal_dom"/>
</dbReference>
<dbReference type="GO" id="GO:0007165">
    <property type="term" value="P:signal transduction"/>
    <property type="evidence" value="ECO:0007669"/>
    <property type="project" value="UniProtKB-KW"/>
</dbReference>
<protein>
    <submittedName>
        <fullName evidence="11">PAS domain-containing methyl-accepting chemotaxis protein</fullName>
    </submittedName>
</protein>
<reference evidence="11" key="1">
    <citation type="submission" date="2022-02" db="EMBL/GenBank/DDBJ databases">
        <title>Emergence and expansion in Europe of a Vibrio aestuarianus clonal complex pathogenic for oysters.</title>
        <authorList>
            <person name="Mesnil A."/>
            <person name="Travers M.-A."/>
        </authorList>
    </citation>
    <scope>NUCLEOTIDE SEQUENCE</scope>
    <source>
        <strain evidence="11">U29</strain>
    </source>
</reference>
<dbReference type="AlphaFoldDB" id="A0AAX3U3D4"/>
<keyword evidence="6" id="KW-0812">Transmembrane</keyword>
<feature type="transmembrane region" description="Helical" evidence="6">
    <location>
        <begin position="150"/>
        <end position="167"/>
    </location>
</feature>
<dbReference type="SUPFAM" id="SSF58104">
    <property type="entry name" value="Methyl-accepting chemotaxis protein (MCP) signaling domain"/>
    <property type="match status" value="1"/>
</dbReference>
<accession>A0AAX3U3D4</accession>
<dbReference type="Gene3D" id="3.30.450.20">
    <property type="entry name" value="PAS domain"/>
    <property type="match status" value="1"/>
</dbReference>
<dbReference type="GO" id="GO:0006935">
    <property type="term" value="P:chemotaxis"/>
    <property type="evidence" value="ECO:0007669"/>
    <property type="project" value="UniProtKB-ARBA"/>
</dbReference>
<dbReference type="GO" id="GO:0005886">
    <property type="term" value="C:plasma membrane"/>
    <property type="evidence" value="ECO:0007669"/>
    <property type="project" value="UniProtKB-SubCell"/>
</dbReference>
<name>A0AAX3U3D4_9VIBR</name>
<dbReference type="PROSITE" id="PS50111">
    <property type="entry name" value="CHEMOTAXIS_TRANSDUC_2"/>
    <property type="match status" value="1"/>
</dbReference>
<evidence type="ECO:0000259" key="10">
    <source>
        <dbReference type="PROSITE" id="PS50885"/>
    </source>
</evidence>
<dbReference type="PROSITE" id="PS50885">
    <property type="entry name" value="HAMP"/>
    <property type="match status" value="1"/>
</dbReference>
<evidence type="ECO:0000256" key="6">
    <source>
        <dbReference type="SAM" id="Phobius"/>
    </source>
</evidence>
<feature type="domain" description="Methyl-accepting transducer" evidence="7">
    <location>
        <begin position="255"/>
        <end position="491"/>
    </location>
</feature>
<proteinExistence type="inferred from homology"/>
<evidence type="ECO:0000259" key="7">
    <source>
        <dbReference type="PROSITE" id="PS50111"/>
    </source>
</evidence>
<keyword evidence="6" id="KW-1133">Transmembrane helix</keyword>
<dbReference type="SMART" id="SM00283">
    <property type="entry name" value="MA"/>
    <property type="match status" value="1"/>
</dbReference>
<evidence type="ECO:0000256" key="4">
    <source>
        <dbReference type="ARBA" id="ARBA00029447"/>
    </source>
</evidence>
<dbReference type="FunFam" id="1.10.287.950:FF:000001">
    <property type="entry name" value="Methyl-accepting chemotaxis sensory transducer"/>
    <property type="match status" value="1"/>
</dbReference>
<sequence>MSGNERKFAENATLVSVTNLDGVIQYANRDFIVISGYSEDELVGANHNLVRHEDMPKAAFADLWATVKADKPWQGFVKNKCKNGDYYWVDAYVTPVFENGVKIGYQSVRSCPTRHQVEKAEALYRELRNNPSKSLPKPSFLSQLTLATKVRAIVALAFVTFIITQWSEGQLFSLDVAHIASNLWILFLFAMLLHVINGDVVKRIDRLTQILKRISTGDLTERIEILKRDEIGEAVMTAKMLQGRLKAVIGRFGESSHDLVVATDVLIETSHTTKESMNIQHTETELVATAMNEMSSTVAEIAQNTSRTSELAAKADTAAQNGKAMVSDTREIILELSDSLTTISDSISKLASECQQIRDITDSINGISDQTNLLALNAAIEAARAGEAGRGFAVVADEVRTLASRTQESTVEIDTMIEKLQQGSKEAVHAVEGGMQRVMASVEQIQSTESAFTEIVDSVTDVNDMNMQIATAAEEQSSVAEEMNQNVSSISTQSYKTADSVAELENKVEELTKMSQSLKLQLDQYDLGESVDIRS</sequence>
<dbReference type="CDD" id="cd06225">
    <property type="entry name" value="HAMP"/>
    <property type="match status" value="1"/>
</dbReference>
<gene>
    <name evidence="11" type="ORF">PYE51_11980</name>
</gene>
<feature type="domain" description="HAMP" evidence="10">
    <location>
        <begin position="198"/>
        <end position="250"/>
    </location>
</feature>
<dbReference type="InterPro" id="IPR000014">
    <property type="entry name" value="PAS"/>
</dbReference>
<dbReference type="PANTHER" id="PTHR32089:SF74">
    <property type="entry name" value="METHYL-ACCEPTING CHEMOTAXIS PROTEIN AER"/>
    <property type="match status" value="1"/>
</dbReference>
<dbReference type="CDD" id="cd00130">
    <property type="entry name" value="PAS"/>
    <property type="match status" value="1"/>
</dbReference>
<dbReference type="Proteomes" id="UP001239257">
    <property type="component" value="Chromosome 1"/>
</dbReference>
<keyword evidence="2" id="KW-1003">Cell membrane</keyword>
<dbReference type="Gene3D" id="1.10.287.950">
    <property type="entry name" value="Methyl-accepting chemotaxis protein"/>
    <property type="match status" value="1"/>
</dbReference>
<dbReference type="PANTHER" id="PTHR32089">
    <property type="entry name" value="METHYL-ACCEPTING CHEMOTAXIS PROTEIN MCPB"/>
    <property type="match status" value="1"/>
</dbReference>
<evidence type="ECO:0000259" key="9">
    <source>
        <dbReference type="PROSITE" id="PS50192"/>
    </source>
</evidence>
<dbReference type="InterPro" id="IPR003660">
    <property type="entry name" value="HAMP_dom"/>
</dbReference>
<dbReference type="Pfam" id="PF00672">
    <property type="entry name" value="HAMP"/>
    <property type="match status" value="1"/>
</dbReference>
<organism evidence="11 12">
    <name type="scientific">Vibrio aestuarianus</name>
    <dbReference type="NCBI Taxonomy" id="28171"/>
    <lineage>
        <taxon>Bacteria</taxon>
        <taxon>Pseudomonadati</taxon>
        <taxon>Pseudomonadota</taxon>
        <taxon>Gammaproteobacteria</taxon>
        <taxon>Vibrionales</taxon>
        <taxon>Vibrionaceae</taxon>
        <taxon>Vibrio</taxon>
    </lineage>
</organism>
<evidence type="ECO:0000313" key="12">
    <source>
        <dbReference type="Proteomes" id="UP001239257"/>
    </source>
</evidence>